<evidence type="ECO:0000259" key="8">
    <source>
        <dbReference type="Pfam" id="PF07730"/>
    </source>
</evidence>
<keyword evidence="7" id="KW-1133">Transmembrane helix</keyword>
<feature type="transmembrane region" description="Helical" evidence="7">
    <location>
        <begin position="60"/>
        <end position="77"/>
    </location>
</feature>
<feature type="domain" description="Signal transduction histidine kinase subgroup 3 dimerisation and phosphoacceptor" evidence="8">
    <location>
        <begin position="175"/>
        <end position="239"/>
    </location>
</feature>
<keyword evidence="7" id="KW-0812">Transmembrane</keyword>
<dbReference type="GO" id="GO:0046983">
    <property type="term" value="F:protein dimerization activity"/>
    <property type="evidence" value="ECO:0007669"/>
    <property type="project" value="InterPro"/>
</dbReference>
<gene>
    <name evidence="9" type="ORF">HMPREF1983_00988</name>
</gene>
<keyword evidence="6" id="KW-0175">Coiled coil</keyword>
<dbReference type="Gene3D" id="1.20.5.1930">
    <property type="match status" value="1"/>
</dbReference>
<dbReference type="GO" id="GO:0000155">
    <property type="term" value="F:phosphorelay sensor kinase activity"/>
    <property type="evidence" value="ECO:0007669"/>
    <property type="project" value="InterPro"/>
</dbReference>
<evidence type="ECO:0000256" key="6">
    <source>
        <dbReference type="SAM" id="Coils"/>
    </source>
</evidence>
<dbReference type="RefSeq" id="WP_021753644.1">
    <property type="nucleotide sequence ID" value="NZ_KI271875.1"/>
</dbReference>
<dbReference type="InterPro" id="IPR036890">
    <property type="entry name" value="HATPase_C_sf"/>
</dbReference>
<dbReference type="eggNOG" id="COG4585">
    <property type="taxonomic scope" value="Bacteria"/>
</dbReference>
<keyword evidence="4 9" id="KW-0418">Kinase</keyword>
<feature type="transmembrane region" description="Helical" evidence="7">
    <location>
        <begin position="35"/>
        <end position="53"/>
    </location>
</feature>
<organism evidence="9 10">
    <name type="scientific">Gemella bergeri ATCC 700627</name>
    <dbReference type="NCBI Taxonomy" id="1321820"/>
    <lineage>
        <taxon>Bacteria</taxon>
        <taxon>Bacillati</taxon>
        <taxon>Bacillota</taxon>
        <taxon>Bacilli</taxon>
        <taxon>Bacillales</taxon>
        <taxon>Gemellaceae</taxon>
        <taxon>Gemella</taxon>
    </lineage>
</organism>
<name>U2RVR7_9BACL</name>
<dbReference type="PANTHER" id="PTHR24421:SF63">
    <property type="entry name" value="SENSOR HISTIDINE KINASE DESK"/>
    <property type="match status" value="1"/>
</dbReference>
<accession>U2RVR7</accession>
<keyword evidence="5" id="KW-0902">Two-component regulatory system</keyword>
<evidence type="ECO:0000256" key="7">
    <source>
        <dbReference type="SAM" id="Phobius"/>
    </source>
</evidence>
<dbReference type="Gene3D" id="3.30.565.10">
    <property type="entry name" value="Histidine kinase-like ATPase, C-terminal domain"/>
    <property type="match status" value="1"/>
</dbReference>
<dbReference type="EMBL" id="AWVP01000062">
    <property type="protein sequence ID" value="ERK57663.1"/>
    <property type="molecule type" value="Genomic_DNA"/>
</dbReference>
<comment type="caution">
    <text evidence="9">The sequence shown here is derived from an EMBL/GenBank/DDBJ whole genome shotgun (WGS) entry which is preliminary data.</text>
</comment>
<dbReference type="GO" id="GO:0016020">
    <property type="term" value="C:membrane"/>
    <property type="evidence" value="ECO:0007669"/>
    <property type="project" value="InterPro"/>
</dbReference>
<evidence type="ECO:0000256" key="5">
    <source>
        <dbReference type="ARBA" id="ARBA00023012"/>
    </source>
</evidence>
<dbReference type="PATRIC" id="fig|1321820.3.peg.961"/>
<dbReference type="InterPro" id="IPR050482">
    <property type="entry name" value="Sensor_HK_TwoCompSys"/>
</dbReference>
<protein>
    <recommendedName>
        <fullName evidence="2">histidine kinase</fullName>
        <ecNumber evidence="2">2.7.13.3</ecNumber>
    </recommendedName>
</protein>
<evidence type="ECO:0000256" key="4">
    <source>
        <dbReference type="ARBA" id="ARBA00022777"/>
    </source>
</evidence>
<comment type="catalytic activity">
    <reaction evidence="1">
        <text>ATP + protein L-histidine = ADP + protein N-phospho-L-histidine.</text>
        <dbReference type="EC" id="2.7.13.3"/>
    </reaction>
</comment>
<dbReference type="HOGENOM" id="CLU_000445_20_8_9"/>
<keyword evidence="10" id="KW-1185">Reference proteome</keyword>
<keyword evidence="3" id="KW-0808">Transferase</keyword>
<dbReference type="EC" id="2.7.13.3" evidence="2"/>
<feature type="coiled-coil region" evidence="6">
    <location>
        <begin position="193"/>
        <end position="223"/>
    </location>
</feature>
<feature type="transmembrane region" description="Helical" evidence="7">
    <location>
        <begin position="106"/>
        <end position="125"/>
    </location>
</feature>
<dbReference type="PANTHER" id="PTHR24421">
    <property type="entry name" value="NITRATE/NITRITE SENSOR PROTEIN NARX-RELATED"/>
    <property type="match status" value="1"/>
</dbReference>
<evidence type="ECO:0000256" key="2">
    <source>
        <dbReference type="ARBA" id="ARBA00012438"/>
    </source>
</evidence>
<reference evidence="9 10" key="1">
    <citation type="submission" date="2013-08" db="EMBL/GenBank/DDBJ databases">
        <authorList>
            <person name="Weinstock G."/>
            <person name="Sodergren E."/>
            <person name="Wylie T."/>
            <person name="Fulton L."/>
            <person name="Fulton R."/>
            <person name="Fronick C."/>
            <person name="O'Laughlin M."/>
            <person name="Godfrey J."/>
            <person name="Miner T."/>
            <person name="Herter B."/>
            <person name="Appelbaum E."/>
            <person name="Cordes M."/>
            <person name="Lek S."/>
            <person name="Wollam A."/>
            <person name="Pepin K.H."/>
            <person name="Palsikar V.B."/>
            <person name="Mitreva M."/>
            <person name="Wilson R.K."/>
        </authorList>
    </citation>
    <scope>NUCLEOTIDE SEQUENCE [LARGE SCALE GENOMIC DNA]</scope>
    <source>
        <strain evidence="9 10">ATCC 700627</strain>
    </source>
</reference>
<feature type="transmembrane region" description="Helical" evidence="7">
    <location>
        <begin position="131"/>
        <end position="147"/>
    </location>
</feature>
<dbReference type="Pfam" id="PF07730">
    <property type="entry name" value="HisKA_3"/>
    <property type="match status" value="1"/>
</dbReference>
<dbReference type="Proteomes" id="UP000016637">
    <property type="component" value="Unassembled WGS sequence"/>
</dbReference>
<evidence type="ECO:0000313" key="9">
    <source>
        <dbReference type="EMBL" id="ERK57663.1"/>
    </source>
</evidence>
<keyword evidence="7" id="KW-0472">Membrane</keyword>
<proteinExistence type="predicted"/>
<feature type="transmembrane region" description="Helical" evidence="7">
    <location>
        <begin position="12"/>
        <end position="29"/>
    </location>
</feature>
<evidence type="ECO:0000256" key="1">
    <source>
        <dbReference type="ARBA" id="ARBA00000085"/>
    </source>
</evidence>
<dbReference type="InterPro" id="IPR011712">
    <property type="entry name" value="Sig_transdc_His_kin_sub3_dim/P"/>
</dbReference>
<dbReference type="AlphaFoldDB" id="U2RVR7"/>
<evidence type="ECO:0000256" key="3">
    <source>
        <dbReference type="ARBA" id="ARBA00022679"/>
    </source>
</evidence>
<evidence type="ECO:0000313" key="10">
    <source>
        <dbReference type="Proteomes" id="UP000016637"/>
    </source>
</evidence>
<dbReference type="SUPFAM" id="SSF55874">
    <property type="entry name" value="ATPase domain of HSP90 chaperone/DNA topoisomerase II/histidine kinase"/>
    <property type="match status" value="1"/>
</dbReference>
<sequence length="363" mass="42781">MKNLIKKLANFPFYISLIFFAFPITYVLDGSYPKYTLFLTLPAIICYISMIYADNKYISFILWFYLSCYIIYMTIWIHPMNMLFSFYLSNLIVWHFKDISFRSYRITSFFTILNFLIIAILFGNYRIPEKFIMSCFYVLCLATFIFQRKAYFDKKLKEEHRKHNEHINILLAENERNRISRDLHDSIGHVFVMLKLKAELAEKLLIKNKLEEAQNELREIIEISTKSMHETRSIINNLKYRTINEELKIIEDITSLAEIKCEIENNIYTKELSGWTTTTTTMILKELINNIIKHSNADNCSLILNEKENDITIISTDNGVGFKEITGNELKSIYERIKIVNGTITIISKNNPTKIQVIIPKKL</sequence>